<feature type="repeat" description="ANK" evidence="3">
    <location>
        <begin position="252"/>
        <end position="284"/>
    </location>
</feature>
<dbReference type="Pfam" id="PF00023">
    <property type="entry name" value="Ank"/>
    <property type="match status" value="1"/>
</dbReference>
<dbReference type="PANTHER" id="PTHR24198">
    <property type="entry name" value="ANKYRIN REPEAT AND PROTEIN KINASE DOMAIN-CONTAINING PROTEIN"/>
    <property type="match status" value="1"/>
</dbReference>
<dbReference type="InterPro" id="IPR036770">
    <property type="entry name" value="Ankyrin_rpt-contain_sf"/>
</dbReference>
<dbReference type="PROSITE" id="PS50297">
    <property type="entry name" value="ANK_REP_REGION"/>
    <property type="match status" value="3"/>
</dbReference>
<dbReference type="Pfam" id="PF12796">
    <property type="entry name" value="Ank_2"/>
    <property type="match status" value="1"/>
</dbReference>
<protein>
    <submittedName>
        <fullName evidence="5">Uncharacterized protein</fullName>
    </submittedName>
</protein>
<feature type="signal peptide" evidence="4">
    <location>
        <begin position="1"/>
        <end position="22"/>
    </location>
</feature>
<evidence type="ECO:0000256" key="2">
    <source>
        <dbReference type="ARBA" id="ARBA00023043"/>
    </source>
</evidence>
<organism evidence="5 6">
    <name type="scientific">Candidatus Chromulinivorax destructor</name>
    <dbReference type="NCBI Taxonomy" id="2066483"/>
    <lineage>
        <taxon>Bacteria</taxon>
        <taxon>Candidatus Babelota</taxon>
        <taxon>Candidatus Babeliae</taxon>
        <taxon>Candidatus Babeliales</taxon>
        <taxon>Candidatus Chromulinivoraceae</taxon>
        <taxon>Candidatus Chromulinivorax</taxon>
    </lineage>
</organism>
<feature type="repeat" description="ANK" evidence="3">
    <location>
        <begin position="186"/>
        <end position="218"/>
    </location>
</feature>
<accession>A0A345ZA78</accession>
<keyword evidence="4" id="KW-0732">Signal</keyword>
<dbReference type="Gene3D" id="1.25.40.20">
    <property type="entry name" value="Ankyrin repeat-containing domain"/>
    <property type="match status" value="2"/>
</dbReference>
<keyword evidence="2 3" id="KW-0040">ANK repeat</keyword>
<evidence type="ECO:0000256" key="4">
    <source>
        <dbReference type="SAM" id="SignalP"/>
    </source>
</evidence>
<dbReference type="PANTHER" id="PTHR24198:SF165">
    <property type="entry name" value="ANKYRIN REPEAT-CONTAINING PROTEIN-RELATED"/>
    <property type="match status" value="1"/>
</dbReference>
<dbReference type="InterPro" id="IPR002110">
    <property type="entry name" value="Ankyrin_rpt"/>
</dbReference>
<proteinExistence type="predicted"/>
<name>A0A345ZA78_9BACT</name>
<dbReference type="RefSeq" id="WP_115585210.1">
    <property type="nucleotide sequence ID" value="NZ_CP025544.1"/>
</dbReference>
<dbReference type="PROSITE" id="PS50088">
    <property type="entry name" value="ANK_REPEAT"/>
    <property type="match status" value="3"/>
</dbReference>
<feature type="repeat" description="ANK" evidence="3">
    <location>
        <begin position="219"/>
        <end position="251"/>
    </location>
</feature>
<reference evidence="5 6" key="1">
    <citation type="submission" date="2017-12" db="EMBL/GenBank/DDBJ databases">
        <title>Chromulinavorax destructans is a abundant pathogen of dominant heterotrophic picoflagllates.</title>
        <authorList>
            <person name="Deeg C.M."/>
            <person name="Zimmer M."/>
            <person name="Suttle C.A."/>
        </authorList>
    </citation>
    <scope>NUCLEOTIDE SEQUENCE [LARGE SCALE GENOMIC DNA]</scope>
    <source>
        <strain evidence="5 6">SeV1</strain>
    </source>
</reference>
<keyword evidence="6" id="KW-1185">Reference proteome</keyword>
<gene>
    <name evidence="5" type="ORF">C0J27_00320</name>
</gene>
<dbReference type="SMART" id="SM00248">
    <property type="entry name" value="ANK"/>
    <property type="match status" value="4"/>
</dbReference>
<keyword evidence="1" id="KW-0677">Repeat</keyword>
<evidence type="ECO:0000313" key="5">
    <source>
        <dbReference type="EMBL" id="AXK60195.1"/>
    </source>
</evidence>
<sequence>MMKRVRVSVFLMLSLHVISVYAAQDLPQDVALERQVMIDNAVKNFSYLTQGFDFLQTQGIIDTTFHDFLEQNVSHDEHEDEEMNFDHVIIHAEDVLTKNMKDRFLQTLDTTLKEYKKLDDFNDPVFLYVMQHKDYDMRDMVHLWLYEWCNTQNKYKDFKLHTAIYHKEILNILIDAGVDLNAKDRLGKTPLHLLIYNGNTKLVSVLIAAGVDLNIKDRLGQTPLYDAIWSDRIEKFCILLDAGVDLNIQDNVGYTPLHYAALKNKVEKVKILIAAGVDVNLQDKRGKTAEQSSNDKKIKAIFKKAHASQARSHCVIS</sequence>
<dbReference type="Proteomes" id="UP000254834">
    <property type="component" value="Chromosome"/>
</dbReference>
<dbReference type="SUPFAM" id="SSF48403">
    <property type="entry name" value="Ankyrin repeat"/>
    <property type="match status" value="1"/>
</dbReference>
<dbReference type="EMBL" id="CP025544">
    <property type="protein sequence ID" value="AXK60195.1"/>
    <property type="molecule type" value="Genomic_DNA"/>
</dbReference>
<evidence type="ECO:0000256" key="1">
    <source>
        <dbReference type="ARBA" id="ARBA00022737"/>
    </source>
</evidence>
<dbReference type="PRINTS" id="PR01415">
    <property type="entry name" value="ANKYRIN"/>
</dbReference>
<dbReference type="KEGG" id="cdes:C0J27_00320"/>
<feature type="chain" id="PRO_5016608110" evidence="4">
    <location>
        <begin position="23"/>
        <end position="317"/>
    </location>
</feature>
<dbReference type="AlphaFoldDB" id="A0A345ZA78"/>
<dbReference type="OrthoDB" id="9812708at2"/>
<evidence type="ECO:0000313" key="6">
    <source>
        <dbReference type="Proteomes" id="UP000254834"/>
    </source>
</evidence>
<evidence type="ECO:0000256" key="3">
    <source>
        <dbReference type="PROSITE-ProRule" id="PRU00023"/>
    </source>
</evidence>